<dbReference type="PANTHER" id="PTHR35218:SF9">
    <property type="entry name" value="ENDONUCLEASE_EXONUCLEASE_PHOSPHATASE DOMAIN-CONTAINING PROTEIN"/>
    <property type="match status" value="1"/>
</dbReference>
<keyword evidence="3" id="KW-1185">Reference proteome</keyword>
<feature type="region of interest" description="Disordered" evidence="1">
    <location>
        <begin position="62"/>
        <end position="88"/>
    </location>
</feature>
<gene>
    <name evidence="2" type="ORF">MTR67_023487</name>
</gene>
<protein>
    <submittedName>
        <fullName evidence="2">Uncharacterized protein</fullName>
    </submittedName>
</protein>
<accession>A0AAF0QTL5</accession>
<evidence type="ECO:0000256" key="1">
    <source>
        <dbReference type="SAM" id="MobiDB-lite"/>
    </source>
</evidence>
<evidence type="ECO:0000313" key="3">
    <source>
        <dbReference type="Proteomes" id="UP001234989"/>
    </source>
</evidence>
<evidence type="ECO:0000313" key="2">
    <source>
        <dbReference type="EMBL" id="WMV30102.1"/>
    </source>
</evidence>
<dbReference type="Proteomes" id="UP001234989">
    <property type="component" value="Chromosome 5"/>
</dbReference>
<sequence>MRNQKTPSKHILNPLKPQVPIMDNLPCTIPESFIDSLCNHIPSSLPTSLVLHIDRTGSPGASSLLYPGSGREGSVDNPPESELPCSNDYGGNASLYGQLYESSVVEQPPKSPSPCDDFIFFSLHATTVEPPNPFQPTICPCKGRSLVFHSSETEFGKPSLQPLGTDIQSNGGCNTRGRTGGNNSLVQRNNKLKRSSPYAISRDGRQNDIIRTNNPCILALLETRLQDHSTLKEDLNFNGMLQVPAVGRVGGTVLLWHDNLVVVNQVRNSNHELHAMVQPDFLGFSGFACYVLDVVRLLRWKKKKKPSGVGRLVCCKGSFGVRD</sequence>
<reference evidence="2" key="1">
    <citation type="submission" date="2023-08" db="EMBL/GenBank/DDBJ databases">
        <title>A de novo genome assembly of Solanum verrucosum Schlechtendal, a Mexican diploid species geographically isolated from the other diploid A-genome species in potato relatives.</title>
        <authorList>
            <person name="Hosaka K."/>
        </authorList>
    </citation>
    <scope>NUCLEOTIDE SEQUENCE</scope>
    <source>
        <tissue evidence="2">Young leaves</tissue>
    </source>
</reference>
<organism evidence="2 3">
    <name type="scientific">Solanum verrucosum</name>
    <dbReference type="NCBI Taxonomy" id="315347"/>
    <lineage>
        <taxon>Eukaryota</taxon>
        <taxon>Viridiplantae</taxon>
        <taxon>Streptophyta</taxon>
        <taxon>Embryophyta</taxon>
        <taxon>Tracheophyta</taxon>
        <taxon>Spermatophyta</taxon>
        <taxon>Magnoliopsida</taxon>
        <taxon>eudicotyledons</taxon>
        <taxon>Gunneridae</taxon>
        <taxon>Pentapetalae</taxon>
        <taxon>asterids</taxon>
        <taxon>lamiids</taxon>
        <taxon>Solanales</taxon>
        <taxon>Solanaceae</taxon>
        <taxon>Solanoideae</taxon>
        <taxon>Solaneae</taxon>
        <taxon>Solanum</taxon>
    </lineage>
</organism>
<dbReference type="EMBL" id="CP133616">
    <property type="protein sequence ID" value="WMV30102.1"/>
    <property type="molecule type" value="Genomic_DNA"/>
</dbReference>
<dbReference type="PANTHER" id="PTHR35218">
    <property type="entry name" value="RNASE H DOMAIN-CONTAINING PROTEIN"/>
    <property type="match status" value="1"/>
</dbReference>
<dbReference type="AlphaFoldDB" id="A0AAF0QTL5"/>
<name>A0AAF0QTL5_SOLVR</name>
<proteinExistence type="predicted"/>